<reference evidence="10" key="2">
    <citation type="submission" date="2020-09" db="EMBL/GenBank/DDBJ databases">
        <authorList>
            <person name="Sun Q."/>
            <person name="Zhou Y."/>
        </authorList>
    </citation>
    <scope>NUCLEOTIDE SEQUENCE</scope>
    <source>
        <strain evidence="10">CGMCC 4.7312</strain>
    </source>
</reference>
<keyword evidence="3 8" id="KW-0540">Nuclease</keyword>
<gene>
    <name evidence="10" type="primary">vapC21</name>
    <name evidence="8" type="synonym">vapC</name>
    <name evidence="10" type="ORF">GCM10011608_37920</name>
</gene>
<dbReference type="InterPro" id="IPR002716">
    <property type="entry name" value="PIN_dom"/>
</dbReference>
<evidence type="ECO:0000313" key="10">
    <source>
        <dbReference type="EMBL" id="GGM49396.1"/>
    </source>
</evidence>
<dbReference type="HAMAP" id="MF_00265">
    <property type="entry name" value="VapC_Nob1"/>
    <property type="match status" value="1"/>
</dbReference>
<evidence type="ECO:0000256" key="1">
    <source>
        <dbReference type="ARBA" id="ARBA00001946"/>
    </source>
</evidence>
<reference evidence="10" key="1">
    <citation type="journal article" date="2014" name="Int. J. Syst. Evol. Microbiol.">
        <title>Complete genome sequence of Corynebacterium casei LMG S-19264T (=DSM 44701T), isolated from a smear-ripened cheese.</title>
        <authorList>
            <consortium name="US DOE Joint Genome Institute (JGI-PGF)"/>
            <person name="Walter F."/>
            <person name="Albersmeier A."/>
            <person name="Kalinowski J."/>
            <person name="Ruckert C."/>
        </authorList>
    </citation>
    <scope>NUCLEOTIDE SEQUENCE</scope>
    <source>
        <strain evidence="10">CGMCC 4.7312</strain>
    </source>
</reference>
<evidence type="ECO:0000256" key="4">
    <source>
        <dbReference type="ARBA" id="ARBA00022723"/>
    </source>
</evidence>
<evidence type="ECO:0000256" key="3">
    <source>
        <dbReference type="ARBA" id="ARBA00022722"/>
    </source>
</evidence>
<dbReference type="Pfam" id="PF01850">
    <property type="entry name" value="PIN"/>
    <property type="match status" value="1"/>
</dbReference>
<dbReference type="PANTHER" id="PTHR33653">
    <property type="entry name" value="RIBONUCLEASE VAPC2"/>
    <property type="match status" value="1"/>
</dbReference>
<keyword evidence="6 8" id="KW-0460">Magnesium</keyword>
<comment type="function">
    <text evidence="8">Toxic component of a toxin-antitoxin (TA) system. An RNase.</text>
</comment>
<dbReference type="InterPro" id="IPR050556">
    <property type="entry name" value="Type_II_TA_system_RNase"/>
</dbReference>
<accession>A0A917U0D5</accession>
<feature type="binding site" evidence="8">
    <location>
        <position position="9"/>
    </location>
    <ligand>
        <name>Mg(2+)</name>
        <dbReference type="ChEBI" id="CHEBI:18420"/>
    </ligand>
</feature>
<evidence type="ECO:0000256" key="6">
    <source>
        <dbReference type="ARBA" id="ARBA00022842"/>
    </source>
</evidence>
<evidence type="ECO:0000256" key="8">
    <source>
        <dbReference type="HAMAP-Rule" id="MF_00265"/>
    </source>
</evidence>
<sequence length="139" mass="15224">MSRELYLLDKSALARWPKPAVAPVLDELSERGLLAVCGAIEIEVIQSARTVKDAQRARWLLGGFHWLATPDEVWDRAVEVQLQALHKGNHRALSMADLVIGATAERHGATVLHYDGDYDMITAITGQPTTWVVPAGTAD</sequence>
<dbReference type="SUPFAM" id="SSF88723">
    <property type="entry name" value="PIN domain-like"/>
    <property type="match status" value="1"/>
</dbReference>
<evidence type="ECO:0000256" key="5">
    <source>
        <dbReference type="ARBA" id="ARBA00022801"/>
    </source>
</evidence>
<dbReference type="GO" id="GO:0090729">
    <property type="term" value="F:toxin activity"/>
    <property type="evidence" value="ECO:0007669"/>
    <property type="project" value="UniProtKB-KW"/>
</dbReference>
<keyword evidence="2 8" id="KW-1277">Toxin-antitoxin system</keyword>
<evidence type="ECO:0000256" key="2">
    <source>
        <dbReference type="ARBA" id="ARBA00022649"/>
    </source>
</evidence>
<keyword evidence="8" id="KW-0800">Toxin</keyword>
<dbReference type="Gene3D" id="3.40.50.1010">
    <property type="entry name" value="5'-nuclease"/>
    <property type="match status" value="1"/>
</dbReference>
<comment type="cofactor">
    <cofactor evidence="1 8">
        <name>Mg(2+)</name>
        <dbReference type="ChEBI" id="CHEBI:18420"/>
    </cofactor>
</comment>
<comment type="similarity">
    <text evidence="7 8">Belongs to the PINc/VapC protein family.</text>
</comment>
<dbReference type="GO" id="GO:0004540">
    <property type="term" value="F:RNA nuclease activity"/>
    <property type="evidence" value="ECO:0007669"/>
    <property type="project" value="InterPro"/>
</dbReference>
<keyword evidence="11" id="KW-1185">Reference proteome</keyword>
<dbReference type="Proteomes" id="UP000608890">
    <property type="component" value="Unassembled WGS sequence"/>
</dbReference>
<dbReference type="GO" id="GO:0016787">
    <property type="term" value="F:hydrolase activity"/>
    <property type="evidence" value="ECO:0007669"/>
    <property type="project" value="UniProtKB-KW"/>
</dbReference>
<feature type="binding site" evidence="8">
    <location>
        <position position="97"/>
    </location>
    <ligand>
        <name>Mg(2+)</name>
        <dbReference type="ChEBI" id="CHEBI:18420"/>
    </ligand>
</feature>
<evidence type="ECO:0000256" key="7">
    <source>
        <dbReference type="ARBA" id="ARBA00038093"/>
    </source>
</evidence>
<dbReference type="AlphaFoldDB" id="A0A917U0D5"/>
<dbReference type="EC" id="3.1.-.-" evidence="8"/>
<dbReference type="EMBL" id="BMNB01000017">
    <property type="protein sequence ID" value="GGM49396.1"/>
    <property type="molecule type" value="Genomic_DNA"/>
</dbReference>
<name>A0A917U0D5_9ACTN</name>
<comment type="caution">
    <text evidence="10">The sequence shown here is derived from an EMBL/GenBank/DDBJ whole genome shotgun (WGS) entry which is preliminary data.</text>
</comment>
<protein>
    <recommendedName>
        <fullName evidence="8">Ribonuclease VapC</fullName>
        <shortName evidence="8">RNase VapC</shortName>
        <ecNumber evidence="8">3.1.-.-</ecNumber>
    </recommendedName>
    <alternativeName>
        <fullName evidence="8">Toxin VapC</fullName>
    </alternativeName>
</protein>
<dbReference type="CDD" id="cd18755">
    <property type="entry name" value="PIN_MtVapC3_VapC21-like"/>
    <property type="match status" value="1"/>
</dbReference>
<dbReference type="PANTHER" id="PTHR33653:SF1">
    <property type="entry name" value="RIBONUCLEASE VAPC2"/>
    <property type="match status" value="1"/>
</dbReference>
<organism evidence="10 11">
    <name type="scientific">Micromonospora sonchi</name>
    <dbReference type="NCBI Taxonomy" id="1763543"/>
    <lineage>
        <taxon>Bacteria</taxon>
        <taxon>Bacillati</taxon>
        <taxon>Actinomycetota</taxon>
        <taxon>Actinomycetes</taxon>
        <taxon>Micromonosporales</taxon>
        <taxon>Micromonosporaceae</taxon>
        <taxon>Micromonospora</taxon>
    </lineage>
</organism>
<feature type="domain" description="PIN" evidence="9">
    <location>
        <begin position="6"/>
        <end position="119"/>
    </location>
</feature>
<dbReference type="InterPro" id="IPR022907">
    <property type="entry name" value="VapC_family"/>
</dbReference>
<dbReference type="InterPro" id="IPR029060">
    <property type="entry name" value="PIN-like_dom_sf"/>
</dbReference>
<evidence type="ECO:0000313" key="11">
    <source>
        <dbReference type="Proteomes" id="UP000608890"/>
    </source>
</evidence>
<evidence type="ECO:0000259" key="9">
    <source>
        <dbReference type="Pfam" id="PF01850"/>
    </source>
</evidence>
<keyword evidence="4 8" id="KW-0479">Metal-binding</keyword>
<dbReference type="RefSeq" id="WP_189046194.1">
    <property type="nucleotide sequence ID" value="NZ_BMNB01000017.1"/>
</dbReference>
<proteinExistence type="inferred from homology"/>
<keyword evidence="5 8" id="KW-0378">Hydrolase</keyword>
<dbReference type="GO" id="GO:0000287">
    <property type="term" value="F:magnesium ion binding"/>
    <property type="evidence" value="ECO:0007669"/>
    <property type="project" value="UniProtKB-UniRule"/>
</dbReference>